<evidence type="ECO:0000313" key="3">
    <source>
        <dbReference type="Proteomes" id="UP000430670"/>
    </source>
</evidence>
<accession>A0A6I3SGU4</accession>
<dbReference type="AlphaFoldDB" id="A0A6I3SGU4"/>
<dbReference type="InterPro" id="IPR006158">
    <property type="entry name" value="Cobalamin-bd"/>
</dbReference>
<organism evidence="2 3">
    <name type="scientific">Heliobacterium mobile</name>
    <name type="common">Heliobacillus mobilis</name>
    <dbReference type="NCBI Taxonomy" id="28064"/>
    <lineage>
        <taxon>Bacteria</taxon>
        <taxon>Bacillati</taxon>
        <taxon>Bacillota</taxon>
        <taxon>Clostridia</taxon>
        <taxon>Eubacteriales</taxon>
        <taxon>Heliobacteriaceae</taxon>
        <taxon>Heliobacterium</taxon>
    </lineage>
</organism>
<dbReference type="GO" id="GO:0046872">
    <property type="term" value="F:metal ion binding"/>
    <property type="evidence" value="ECO:0007669"/>
    <property type="project" value="InterPro"/>
</dbReference>
<dbReference type="GO" id="GO:0031419">
    <property type="term" value="F:cobalamin binding"/>
    <property type="evidence" value="ECO:0007669"/>
    <property type="project" value="InterPro"/>
</dbReference>
<dbReference type="Pfam" id="PF02310">
    <property type="entry name" value="B12-binding"/>
    <property type="match status" value="1"/>
</dbReference>
<dbReference type="Gene3D" id="3.40.50.280">
    <property type="entry name" value="Cobalamin-binding domain"/>
    <property type="match status" value="1"/>
</dbReference>
<reference evidence="2 3" key="1">
    <citation type="submission" date="2019-11" db="EMBL/GenBank/DDBJ databases">
        <title>Whole-genome sequence of a the green, strictly anaerobic photosynthetic bacterium Heliobacillus mobilis DSM 6151.</title>
        <authorList>
            <person name="Kyndt J.A."/>
            <person name="Meyer T.E."/>
        </authorList>
    </citation>
    <scope>NUCLEOTIDE SEQUENCE [LARGE SCALE GENOMIC DNA]</scope>
    <source>
        <strain evidence="2 3">DSM 6151</strain>
    </source>
</reference>
<dbReference type="RefSeq" id="WP_155475147.1">
    <property type="nucleotide sequence ID" value="NZ_WNKU01000002.1"/>
</dbReference>
<feature type="domain" description="B12-binding" evidence="1">
    <location>
        <begin position="4"/>
        <end position="132"/>
    </location>
</feature>
<dbReference type="InterPro" id="IPR036724">
    <property type="entry name" value="Cobalamin-bd_sf"/>
</dbReference>
<proteinExistence type="predicted"/>
<dbReference type="PROSITE" id="PS51332">
    <property type="entry name" value="B12_BINDING"/>
    <property type="match status" value="1"/>
</dbReference>
<comment type="caution">
    <text evidence="2">The sequence shown here is derived from an EMBL/GenBank/DDBJ whole genome shotgun (WGS) entry which is preliminary data.</text>
</comment>
<evidence type="ECO:0000259" key="1">
    <source>
        <dbReference type="PROSITE" id="PS51332"/>
    </source>
</evidence>
<dbReference type="Proteomes" id="UP000430670">
    <property type="component" value="Unassembled WGS sequence"/>
</dbReference>
<protein>
    <submittedName>
        <fullName evidence="2">Cobalamin-binding protein</fullName>
    </submittedName>
</protein>
<evidence type="ECO:0000313" key="2">
    <source>
        <dbReference type="EMBL" id="MTV48053.1"/>
    </source>
</evidence>
<dbReference type="SUPFAM" id="SSF52242">
    <property type="entry name" value="Cobalamin (vitamin B12)-binding domain"/>
    <property type="match status" value="1"/>
</dbReference>
<dbReference type="EMBL" id="WNKU01000002">
    <property type="protein sequence ID" value="MTV48053.1"/>
    <property type="molecule type" value="Genomic_DNA"/>
</dbReference>
<gene>
    <name evidence="2" type="ORF">GJ688_03540</name>
</gene>
<keyword evidence="3" id="KW-1185">Reference proteome</keyword>
<dbReference type="OrthoDB" id="9782063at2"/>
<name>A0A6I3SGU4_HELMO</name>
<sequence length="608" mass="66020">MAFERRKILLVPLDPVHDIGLKMIRRGLEQAGHQTMLLPPDLPPEEIVSIMGKEHPDHVMISRTLGYGVGEVLGRFVDLADAAGLRDKTALVVGGMAVRPELAAELGFDAGFGPGTSVEEVVAFVEGRPYQPDLAGAKKQKKDITAGYAYEYRHAGIGNLLEKIVTNILTWSEGKISPGILRSRLRDESWDVESFRQGKVSREFSEAYAQLCDPVPQAFHRKGEVHPKTRRQTDQEIARLEDYLTKTKSRMTVSKVQHVEGQPKVFIQYGTGCPFMDIAHIKVCEAWGADGVVHFDPSWGARTEGFIGGFLTHQEDGSVVTPENLSWIKAALEASTLWQVRAHRGLNTAETVVLAGKLGADLTKINIAYGSLAAGTDPARLTVDGIEAIRMAVKYKLPFDVVTNEELAGVPAHKAFAGMLIVTALGRRLGARPILQPLFSYSPEVMIGGQMINNYIDFNAAKIEALRSIIDAPLWPGAPIGFLTQTEDRVQSSMTTSLHAALAASLRVDAISIASSDEAYSGGPIIAASRVDTLQAVAEGFRFFGEGRITPTVHAQQWADEMVDKIEAVLKEVAQSPTFVEALYAGLLGSKEEGAYPGRGGRGTVTEK</sequence>